<keyword evidence="8" id="KW-0411">Iron-sulfur</keyword>
<dbReference type="STRING" id="428992.SAMN05216272_11726"/>
<organism evidence="11 12">
    <name type="scientific">Pseudomonas panipatensis</name>
    <dbReference type="NCBI Taxonomy" id="428992"/>
    <lineage>
        <taxon>Bacteria</taxon>
        <taxon>Pseudomonadati</taxon>
        <taxon>Pseudomonadota</taxon>
        <taxon>Gammaproteobacteria</taxon>
        <taxon>Pseudomonadales</taxon>
        <taxon>Pseudomonadaceae</taxon>
        <taxon>Pseudomonas</taxon>
    </lineage>
</organism>
<keyword evidence="7" id="KW-0408">Iron</keyword>
<dbReference type="GO" id="GO:0016491">
    <property type="term" value="F:oxidoreductase activity"/>
    <property type="evidence" value="ECO:0007669"/>
    <property type="project" value="UniProtKB-KW"/>
</dbReference>
<dbReference type="SUPFAM" id="SSF52343">
    <property type="entry name" value="Ferredoxin reductase-like, C-terminal NADP-linked domain"/>
    <property type="match status" value="1"/>
</dbReference>
<dbReference type="EMBL" id="FNDS01000017">
    <property type="protein sequence ID" value="SDI71265.1"/>
    <property type="molecule type" value="Genomic_DNA"/>
</dbReference>
<keyword evidence="5" id="KW-0479">Metal-binding</keyword>
<evidence type="ECO:0000256" key="2">
    <source>
        <dbReference type="ARBA" id="ARBA00022630"/>
    </source>
</evidence>
<dbReference type="RefSeq" id="WP_090268126.1">
    <property type="nucleotide sequence ID" value="NZ_FNDS01000017.1"/>
</dbReference>
<proteinExistence type="predicted"/>
<feature type="domain" description="2Fe-2S ferredoxin-type" evidence="9">
    <location>
        <begin position="226"/>
        <end position="309"/>
    </location>
</feature>
<evidence type="ECO:0000256" key="5">
    <source>
        <dbReference type="ARBA" id="ARBA00022723"/>
    </source>
</evidence>
<dbReference type="CDD" id="cd00207">
    <property type="entry name" value="fer2"/>
    <property type="match status" value="1"/>
</dbReference>
<comment type="cofactor">
    <cofactor evidence="1">
        <name>FMN</name>
        <dbReference type="ChEBI" id="CHEBI:58210"/>
    </cofactor>
</comment>
<evidence type="ECO:0000256" key="4">
    <source>
        <dbReference type="ARBA" id="ARBA00022714"/>
    </source>
</evidence>
<evidence type="ECO:0000256" key="1">
    <source>
        <dbReference type="ARBA" id="ARBA00001917"/>
    </source>
</evidence>
<evidence type="ECO:0000256" key="8">
    <source>
        <dbReference type="ARBA" id="ARBA00023014"/>
    </source>
</evidence>
<dbReference type="PROSITE" id="PS00197">
    <property type="entry name" value="2FE2S_FER_1"/>
    <property type="match status" value="1"/>
</dbReference>
<reference evidence="12" key="1">
    <citation type="submission" date="2016-10" db="EMBL/GenBank/DDBJ databases">
        <authorList>
            <person name="Varghese N."/>
            <person name="Submissions S."/>
        </authorList>
    </citation>
    <scope>NUCLEOTIDE SEQUENCE [LARGE SCALE GENOMIC DNA]</scope>
    <source>
        <strain evidence="12">CCM 7469</strain>
    </source>
</reference>
<dbReference type="Gene3D" id="3.10.20.30">
    <property type="match status" value="1"/>
</dbReference>
<dbReference type="PANTHER" id="PTHR30212">
    <property type="entry name" value="PROTEIN YIIM"/>
    <property type="match status" value="1"/>
</dbReference>
<gene>
    <name evidence="11" type="ORF">SAMN05216272_11726</name>
</gene>
<dbReference type="CDD" id="cd06185">
    <property type="entry name" value="PDR_like"/>
    <property type="match status" value="1"/>
</dbReference>
<evidence type="ECO:0000256" key="3">
    <source>
        <dbReference type="ARBA" id="ARBA00022643"/>
    </source>
</evidence>
<sequence>MSAWIDVRVAEAREVTPVIREIAFEALEGQLPGFSAGSHVQLQLPNGVRNAYSLIGDPSDRRAYRIAVRRQEHSRGGSRYLHEELRVGDRLRLGAPANLFALHSEARLHILVAGGIGITPFLAHCAELLRRGADFELHYAYRGGISDAYVAALGERLGARLHCYDSDERSLDLNQVLRGRPLGSHVYACGPQRLLLGLREQAAALGWSDSRVHWEAFAAPEPGLPFRVELARSGRQLQVAAEQSLLEALEAAGVELPNLCRGGVCGQCQTRYLKGDVEHRDHFLDADQRADSLMPCVSRGCGSPILLDL</sequence>
<dbReference type="Proteomes" id="UP000199636">
    <property type="component" value="Unassembled WGS sequence"/>
</dbReference>
<dbReference type="InterPro" id="IPR036010">
    <property type="entry name" value="2Fe-2S_ferredoxin-like_sf"/>
</dbReference>
<keyword evidence="12" id="KW-1185">Reference proteome</keyword>
<dbReference type="InterPro" id="IPR039261">
    <property type="entry name" value="FNR_nucleotide-bd"/>
</dbReference>
<dbReference type="InterPro" id="IPR017938">
    <property type="entry name" value="Riboflavin_synthase-like_b-brl"/>
</dbReference>
<protein>
    <submittedName>
        <fullName evidence="11">Ferredoxin-NADP reductase</fullName>
    </submittedName>
</protein>
<dbReference type="OrthoDB" id="9801223at2"/>
<evidence type="ECO:0000256" key="6">
    <source>
        <dbReference type="ARBA" id="ARBA00023002"/>
    </source>
</evidence>
<dbReference type="InterPro" id="IPR006058">
    <property type="entry name" value="2Fe2S_fd_BS"/>
</dbReference>
<evidence type="ECO:0000259" key="9">
    <source>
        <dbReference type="PROSITE" id="PS51085"/>
    </source>
</evidence>
<dbReference type="AlphaFoldDB" id="A0A1G8MTY4"/>
<accession>A0A1G8MTY4</accession>
<dbReference type="SUPFAM" id="SSF54292">
    <property type="entry name" value="2Fe-2S ferredoxin-like"/>
    <property type="match status" value="1"/>
</dbReference>
<dbReference type="SUPFAM" id="SSF63380">
    <property type="entry name" value="Riboflavin synthase domain-like"/>
    <property type="match status" value="1"/>
</dbReference>
<dbReference type="InterPro" id="IPR054582">
    <property type="entry name" value="DmmA-like_N"/>
</dbReference>
<keyword evidence="2" id="KW-0285">Flavoprotein</keyword>
<feature type="domain" description="FAD-binding FR-type" evidence="10">
    <location>
        <begin position="2"/>
        <end position="103"/>
    </location>
</feature>
<dbReference type="GO" id="GO:0051537">
    <property type="term" value="F:2 iron, 2 sulfur cluster binding"/>
    <property type="evidence" value="ECO:0007669"/>
    <property type="project" value="UniProtKB-KW"/>
</dbReference>
<dbReference type="Pfam" id="PF00111">
    <property type="entry name" value="Fer2"/>
    <property type="match status" value="1"/>
</dbReference>
<evidence type="ECO:0000259" key="10">
    <source>
        <dbReference type="PROSITE" id="PS51384"/>
    </source>
</evidence>
<dbReference type="Gene3D" id="3.40.50.80">
    <property type="entry name" value="Nucleotide-binding domain of ferredoxin-NADP reductase (FNR) module"/>
    <property type="match status" value="1"/>
</dbReference>
<dbReference type="InterPro" id="IPR001041">
    <property type="entry name" value="2Fe-2S_ferredoxin-type"/>
</dbReference>
<name>A0A1G8MTY4_9PSED</name>
<dbReference type="InterPro" id="IPR012675">
    <property type="entry name" value="Beta-grasp_dom_sf"/>
</dbReference>
<keyword evidence="4" id="KW-0001">2Fe-2S</keyword>
<dbReference type="PROSITE" id="PS51384">
    <property type="entry name" value="FAD_FR"/>
    <property type="match status" value="1"/>
</dbReference>
<keyword evidence="6" id="KW-0560">Oxidoreductase</keyword>
<evidence type="ECO:0000313" key="12">
    <source>
        <dbReference type="Proteomes" id="UP000199636"/>
    </source>
</evidence>
<dbReference type="GO" id="GO:0046872">
    <property type="term" value="F:metal ion binding"/>
    <property type="evidence" value="ECO:0007669"/>
    <property type="project" value="UniProtKB-KW"/>
</dbReference>
<dbReference type="InterPro" id="IPR017927">
    <property type="entry name" value="FAD-bd_FR_type"/>
</dbReference>
<dbReference type="PRINTS" id="PR00409">
    <property type="entry name" value="PHDIOXRDTASE"/>
</dbReference>
<dbReference type="Gene3D" id="2.40.30.10">
    <property type="entry name" value="Translation factors"/>
    <property type="match status" value="1"/>
</dbReference>
<dbReference type="PANTHER" id="PTHR30212:SF2">
    <property type="entry name" value="PROTEIN YIIM"/>
    <property type="match status" value="1"/>
</dbReference>
<dbReference type="Pfam" id="PF22290">
    <property type="entry name" value="DmmA-like_N"/>
    <property type="match status" value="1"/>
</dbReference>
<dbReference type="InterPro" id="IPR052353">
    <property type="entry name" value="Benzoxazolinone_Detox_Enz"/>
</dbReference>
<keyword evidence="3" id="KW-0288">FMN</keyword>
<evidence type="ECO:0000256" key="7">
    <source>
        <dbReference type="ARBA" id="ARBA00023004"/>
    </source>
</evidence>
<dbReference type="PROSITE" id="PS51085">
    <property type="entry name" value="2FE2S_FER_2"/>
    <property type="match status" value="1"/>
</dbReference>
<evidence type="ECO:0000313" key="11">
    <source>
        <dbReference type="EMBL" id="SDI71265.1"/>
    </source>
</evidence>